<evidence type="ECO:0000256" key="4">
    <source>
        <dbReference type="ARBA" id="ARBA00020824"/>
    </source>
</evidence>
<reference evidence="15" key="1">
    <citation type="submission" date="2021-02" db="EMBL/GenBank/DDBJ databases">
        <title>First Annotated Genome of the Yellow-green Alga Tribonema minus.</title>
        <authorList>
            <person name="Mahan K.M."/>
        </authorList>
    </citation>
    <scope>NUCLEOTIDE SEQUENCE</scope>
    <source>
        <strain evidence="15">UTEX B ZZ1240</strain>
    </source>
</reference>
<evidence type="ECO:0000256" key="8">
    <source>
        <dbReference type="ARBA" id="ARBA00022989"/>
    </source>
</evidence>
<keyword evidence="6 12" id="KW-0732">Signal</keyword>
<dbReference type="GO" id="GO:0034975">
    <property type="term" value="P:protein folding in endoplasmic reticulum"/>
    <property type="evidence" value="ECO:0007669"/>
    <property type="project" value="TreeGrafter"/>
</dbReference>
<feature type="transmembrane region" description="Helical" evidence="11">
    <location>
        <begin position="1075"/>
        <end position="1094"/>
    </location>
</feature>
<keyword evidence="7" id="KW-0256">Endoplasmic reticulum</keyword>
<dbReference type="Gene3D" id="2.130.10.10">
    <property type="entry name" value="YVTN repeat-like/Quinoprotein amine dehydrogenase"/>
    <property type="match status" value="1"/>
</dbReference>
<feature type="domain" description="EMC1 first beta-propeller" evidence="14">
    <location>
        <begin position="30"/>
        <end position="453"/>
    </location>
</feature>
<evidence type="ECO:0000256" key="2">
    <source>
        <dbReference type="ARBA" id="ARBA00007904"/>
    </source>
</evidence>
<evidence type="ECO:0000256" key="1">
    <source>
        <dbReference type="ARBA" id="ARBA00004115"/>
    </source>
</evidence>
<feature type="signal peptide" evidence="12">
    <location>
        <begin position="1"/>
        <end position="30"/>
    </location>
</feature>
<evidence type="ECO:0000256" key="7">
    <source>
        <dbReference type="ARBA" id="ARBA00022824"/>
    </source>
</evidence>
<dbReference type="Pfam" id="PF25293">
    <property type="entry name" value="Beta-prop_EMC1_N"/>
    <property type="match status" value="1"/>
</dbReference>
<dbReference type="InterPro" id="IPR015943">
    <property type="entry name" value="WD40/YVTN_repeat-like_dom_sf"/>
</dbReference>
<dbReference type="InterPro" id="IPR058545">
    <property type="entry name" value="Beta-prop_EMC1_1st"/>
</dbReference>
<evidence type="ECO:0000313" key="16">
    <source>
        <dbReference type="Proteomes" id="UP000664859"/>
    </source>
</evidence>
<proteinExistence type="inferred from homology"/>
<dbReference type="AlphaFoldDB" id="A0A835YVX9"/>
<feature type="domain" description="ER membrane protein complex subunit 1 C-terminal" evidence="13">
    <location>
        <begin position="1023"/>
        <end position="1107"/>
    </location>
</feature>
<evidence type="ECO:0000259" key="13">
    <source>
        <dbReference type="Pfam" id="PF07774"/>
    </source>
</evidence>
<evidence type="ECO:0000256" key="10">
    <source>
        <dbReference type="ARBA" id="ARBA00023180"/>
    </source>
</evidence>
<feature type="domain" description="ER membrane protein complex subunit 1 C-terminal" evidence="13">
    <location>
        <begin position="854"/>
        <end position="1020"/>
    </location>
</feature>
<dbReference type="OrthoDB" id="206930at2759"/>
<comment type="caution">
    <text evidence="15">The sequence shown here is derived from an EMBL/GenBank/DDBJ whole genome shotgun (WGS) entry which is preliminary data.</text>
</comment>
<dbReference type="InterPro" id="IPR011047">
    <property type="entry name" value="Quinoprotein_ADH-like_sf"/>
</dbReference>
<dbReference type="InterPro" id="IPR011678">
    <property type="entry name" value="EMC1_C"/>
</dbReference>
<organism evidence="15 16">
    <name type="scientific">Tribonema minus</name>
    <dbReference type="NCBI Taxonomy" id="303371"/>
    <lineage>
        <taxon>Eukaryota</taxon>
        <taxon>Sar</taxon>
        <taxon>Stramenopiles</taxon>
        <taxon>Ochrophyta</taxon>
        <taxon>PX clade</taxon>
        <taxon>Xanthophyceae</taxon>
        <taxon>Tribonematales</taxon>
        <taxon>Tribonemataceae</taxon>
        <taxon>Tribonema</taxon>
    </lineage>
</organism>
<feature type="chain" id="PRO_5032722741" description="ER membrane protein complex subunit 1" evidence="12">
    <location>
        <begin position="31"/>
        <end position="1108"/>
    </location>
</feature>
<evidence type="ECO:0000256" key="5">
    <source>
        <dbReference type="ARBA" id="ARBA00022692"/>
    </source>
</evidence>
<keyword evidence="16" id="KW-1185">Reference proteome</keyword>
<accession>A0A835YVX9</accession>
<evidence type="ECO:0000259" key="14">
    <source>
        <dbReference type="Pfam" id="PF25293"/>
    </source>
</evidence>
<evidence type="ECO:0000256" key="3">
    <source>
        <dbReference type="ARBA" id="ARBA00011276"/>
    </source>
</evidence>
<keyword evidence="5 11" id="KW-0812">Transmembrane</keyword>
<dbReference type="PANTHER" id="PTHR21573:SF0">
    <property type="entry name" value="ER MEMBRANE PROTEIN COMPLEX SUBUNIT 1"/>
    <property type="match status" value="1"/>
</dbReference>
<dbReference type="EMBL" id="JAFCMP010000224">
    <property type="protein sequence ID" value="KAG5182672.1"/>
    <property type="molecule type" value="Genomic_DNA"/>
</dbReference>
<dbReference type="Pfam" id="PF07774">
    <property type="entry name" value="EMC1_C"/>
    <property type="match status" value="2"/>
</dbReference>
<name>A0A835YVX9_9STRA</name>
<protein>
    <recommendedName>
        <fullName evidence="4">ER membrane protein complex subunit 1</fullName>
    </recommendedName>
</protein>
<evidence type="ECO:0000256" key="11">
    <source>
        <dbReference type="SAM" id="Phobius"/>
    </source>
</evidence>
<comment type="subunit">
    <text evidence="3">Component of the ER membrane protein complex (EMC).</text>
</comment>
<keyword evidence="10" id="KW-0325">Glycoprotein</keyword>
<comment type="similarity">
    <text evidence="2">Belongs to the EMC1 family.</text>
</comment>
<dbReference type="SUPFAM" id="SSF50998">
    <property type="entry name" value="Quinoprotein alcohol dehydrogenase-like"/>
    <property type="match status" value="1"/>
</dbReference>
<evidence type="ECO:0000256" key="9">
    <source>
        <dbReference type="ARBA" id="ARBA00023136"/>
    </source>
</evidence>
<dbReference type="PANTHER" id="PTHR21573">
    <property type="entry name" value="ER MEMBRANE PROTEIN COMPLEX SUBUNIT 1"/>
    <property type="match status" value="1"/>
</dbReference>
<keyword evidence="8 11" id="KW-1133">Transmembrane helix</keyword>
<sequence>MGRHQHSGSRRRASSRPALLLLALLPCCRALFQDEAGVNDWHKKHIGTISSLHPLQSGSLVVASRSTSVIGALHPNNGTVAWRHVLDERESLRHASPIGLNKLLTITGAAGIARLWDARDGTLLWDIATQSDKTGAANQDAGSGGGACATRDGATVFVGVNDAVACVDAFSGRIKWQWHAGDAATAGALGGSDSHIVVTDVKVSHSGDGVVATGYLTRGKGHKAEAIWAVELSSSGEKVSVKSAKVGRLAVDTTSGVVLLAKPPQSGGWLAAALANGGKAVALLDTASGALSEPDVTAALGGSSAGALSGAAGGALLHLQRGSAGARGGEALMAAGAKGDLTPVAACAAGDDCAVGAAEAAAGGAVFARVSRGAQGTVLSMGEVGEGEGEGVAVPLAVEERGALKAVFPVMASGASLRSAQALVLSADASAALLRRGGSSGDGALATAWVREEALASVESVDFVDHTVDDVLKEHHIPTYRERLELHWAELKGAAERGVAFVKGGAATAAPAGPPAGFGLSKLAIAVTSSGKLCAISSVTGDIVWSKLLPPSGGGVARRVVATRPRSVLGYAPEFALITADAEGGVELEWYDAVTGAASGAPLRLAGGVASVVPLDVHDAEGRQASVVPLDVHDAEGRQVLMLVDGQKRVTLAPATREVYASAAPLIPSLFHHTLGDEGLETFAVAPLTPELQLQLEVEDGDKWTPPSMASLPVGRASWGGEAVVATAYPLRREAIQSPAQVLGDDSLLLKYLNPHLAAVATMPKQQRSDSGAKRDVVATLTLRPSGRWCAKSDVGARLALWLVDTVVLTAPLMSAKSDVGARLTLWLVDTVSGRVLYRLETQGAGLPVHCSISENNVVCTHWSVHARRTEVLSLSLYEGMIGRYGLGPTRQPQRAAHFSSFDAPPPVVLHRAYTLPHAVTALGLPLTSHGITAKSLVAALDGGLLFLLDRRWLDPRRPVAEPSAAEKDERLVQWQPFLPVSRQAVLTYGGEVARASRIVTAPTGLESTSVLLATGLELWGDAVLTYSGEVARASRIVTAPTGLESTSVLLATGLDMFCTRVTPSKTFDLLAPNFNYGLLLMVIVGLAAGNVALRAAAKRKKLMAQWA</sequence>
<dbReference type="InterPro" id="IPR026895">
    <property type="entry name" value="EMC1"/>
</dbReference>
<evidence type="ECO:0000256" key="12">
    <source>
        <dbReference type="SAM" id="SignalP"/>
    </source>
</evidence>
<comment type="subcellular location">
    <subcellularLocation>
        <location evidence="1">Endoplasmic reticulum membrane</location>
        <topology evidence="1">Single-pass type I membrane protein</topology>
    </subcellularLocation>
</comment>
<dbReference type="GO" id="GO:0072546">
    <property type="term" value="C:EMC complex"/>
    <property type="evidence" value="ECO:0007669"/>
    <property type="project" value="InterPro"/>
</dbReference>
<evidence type="ECO:0000313" key="15">
    <source>
        <dbReference type="EMBL" id="KAG5182672.1"/>
    </source>
</evidence>
<keyword evidence="9 11" id="KW-0472">Membrane</keyword>
<gene>
    <name evidence="15" type="ORF">JKP88DRAFT_348676</name>
</gene>
<evidence type="ECO:0000256" key="6">
    <source>
        <dbReference type="ARBA" id="ARBA00022729"/>
    </source>
</evidence>
<dbReference type="Proteomes" id="UP000664859">
    <property type="component" value="Unassembled WGS sequence"/>
</dbReference>